<keyword evidence="2" id="KW-1185">Reference proteome</keyword>
<protein>
    <submittedName>
        <fullName evidence="1">OsmC-like protein</fullName>
    </submittedName>
</protein>
<evidence type="ECO:0000313" key="2">
    <source>
        <dbReference type="Proteomes" id="UP001472866"/>
    </source>
</evidence>
<accession>A0AAX4PA31</accession>
<dbReference type="PANTHER" id="PTHR35368:SF1">
    <property type="entry name" value="HYDROPEROXIDE REDUCTASE"/>
    <property type="match status" value="1"/>
</dbReference>
<dbReference type="InterPro" id="IPR052924">
    <property type="entry name" value="OsmC/Ohr_hydroprdx_reductase"/>
</dbReference>
<reference evidence="1 2" key="1">
    <citation type="submission" date="2024-03" db="EMBL/GenBank/DDBJ databases">
        <title>Complete genome sequence of the green alga Chloropicon roscoffensis RCC1871.</title>
        <authorList>
            <person name="Lemieux C."/>
            <person name="Pombert J.-F."/>
            <person name="Otis C."/>
            <person name="Turmel M."/>
        </authorList>
    </citation>
    <scope>NUCLEOTIDE SEQUENCE [LARGE SCALE GENOMIC DNA]</scope>
    <source>
        <strain evidence="1 2">RCC1871</strain>
    </source>
</reference>
<dbReference type="Pfam" id="PF02566">
    <property type="entry name" value="OsmC"/>
    <property type="match status" value="1"/>
</dbReference>
<dbReference type="AlphaFoldDB" id="A0AAX4PA31"/>
<name>A0AAX4PA31_9CHLO</name>
<dbReference type="InterPro" id="IPR003718">
    <property type="entry name" value="OsmC/Ohr_fam"/>
</dbReference>
<gene>
    <name evidence="1" type="ORF">HKI87_06g43960</name>
</gene>
<organism evidence="1 2">
    <name type="scientific">Chloropicon roscoffensis</name>
    <dbReference type="NCBI Taxonomy" id="1461544"/>
    <lineage>
        <taxon>Eukaryota</taxon>
        <taxon>Viridiplantae</taxon>
        <taxon>Chlorophyta</taxon>
        <taxon>Chloropicophyceae</taxon>
        <taxon>Chloropicales</taxon>
        <taxon>Chloropicaceae</taxon>
        <taxon>Chloropicon</taxon>
    </lineage>
</organism>
<dbReference type="PANTHER" id="PTHR35368">
    <property type="entry name" value="HYDROPEROXIDE REDUCTASE"/>
    <property type="match status" value="1"/>
</dbReference>
<proteinExistence type="predicted"/>
<dbReference type="EMBL" id="CP151506">
    <property type="protein sequence ID" value="WZN62852.1"/>
    <property type="molecule type" value="Genomic_DNA"/>
</dbReference>
<dbReference type="Gene3D" id="3.30.300.20">
    <property type="match status" value="1"/>
</dbReference>
<sequence>MWRPCIKRAASACLSRGQTRLYSTQYEYGCTGSGLGARATVSFVTGHEVKTDLPSKLGGKDEHPQPVELVLAGLIGCEVSTASFVARHMVPRFPLGSIAFDYRASRDGSAPVSLPLDVELPASPVIRTVTGTVTVTVAPSAGEETQDRVDELKRHTGARCPVHRTLAAAGVKFETEWKLQGRR</sequence>
<dbReference type="Proteomes" id="UP001472866">
    <property type="component" value="Chromosome 06"/>
</dbReference>
<dbReference type="InterPro" id="IPR015946">
    <property type="entry name" value="KH_dom-like_a/b"/>
</dbReference>
<dbReference type="SUPFAM" id="SSF82784">
    <property type="entry name" value="OsmC-like"/>
    <property type="match status" value="1"/>
</dbReference>
<dbReference type="InterPro" id="IPR036102">
    <property type="entry name" value="OsmC/Ohrsf"/>
</dbReference>
<evidence type="ECO:0000313" key="1">
    <source>
        <dbReference type="EMBL" id="WZN62852.1"/>
    </source>
</evidence>